<name>A0ABU6ZNA0_9FABA</name>
<sequence>MSGINVGTNVSELVSSTAAAGAVSNPSHNVITSNAQSAAAVSTAIGSIRSTSEAEKKQLQDGNRTPIGGSSAQTLLRGGSHERGPRPRVEQPPPHHQTAAGWNPFGMPLKSQPSGVPSNP</sequence>
<dbReference type="Proteomes" id="UP001341840">
    <property type="component" value="Unassembled WGS sequence"/>
</dbReference>
<feature type="compositionally biased region" description="Basic and acidic residues" evidence="1">
    <location>
        <begin position="79"/>
        <end position="89"/>
    </location>
</feature>
<feature type="compositionally biased region" description="Polar residues" evidence="1">
    <location>
        <begin position="60"/>
        <end position="74"/>
    </location>
</feature>
<protein>
    <submittedName>
        <fullName evidence="2">Uncharacterized protein</fullName>
    </submittedName>
</protein>
<evidence type="ECO:0000313" key="3">
    <source>
        <dbReference type="Proteomes" id="UP001341840"/>
    </source>
</evidence>
<dbReference type="EMBL" id="JASCZI010272755">
    <property type="protein sequence ID" value="MED6223390.1"/>
    <property type="molecule type" value="Genomic_DNA"/>
</dbReference>
<keyword evidence="3" id="KW-1185">Reference proteome</keyword>
<evidence type="ECO:0000313" key="2">
    <source>
        <dbReference type="EMBL" id="MED6223390.1"/>
    </source>
</evidence>
<comment type="caution">
    <text evidence="2">The sequence shown here is derived from an EMBL/GenBank/DDBJ whole genome shotgun (WGS) entry which is preliminary data.</text>
</comment>
<proteinExistence type="predicted"/>
<reference evidence="2 3" key="1">
    <citation type="journal article" date="2023" name="Plants (Basel)">
        <title>Bridging the Gap: Combining Genomics and Transcriptomics Approaches to Understand Stylosanthes scabra, an Orphan Legume from the Brazilian Caatinga.</title>
        <authorList>
            <person name="Ferreira-Neto J.R.C."/>
            <person name="da Silva M.D."/>
            <person name="Binneck E."/>
            <person name="de Melo N.F."/>
            <person name="da Silva R.H."/>
            <person name="de Melo A.L.T.M."/>
            <person name="Pandolfi V."/>
            <person name="Bustamante F.O."/>
            <person name="Brasileiro-Vidal A.C."/>
            <person name="Benko-Iseppon A.M."/>
        </authorList>
    </citation>
    <scope>NUCLEOTIDE SEQUENCE [LARGE SCALE GENOMIC DNA]</scope>
    <source>
        <tissue evidence="2">Leaves</tissue>
    </source>
</reference>
<organism evidence="2 3">
    <name type="scientific">Stylosanthes scabra</name>
    <dbReference type="NCBI Taxonomy" id="79078"/>
    <lineage>
        <taxon>Eukaryota</taxon>
        <taxon>Viridiplantae</taxon>
        <taxon>Streptophyta</taxon>
        <taxon>Embryophyta</taxon>
        <taxon>Tracheophyta</taxon>
        <taxon>Spermatophyta</taxon>
        <taxon>Magnoliopsida</taxon>
        <taxon>eudicotyledons</taxon>
        <taxon>Gunneridae</taxon>
        <taxon>Pentapetalae</taxon>
        <taxon>rosids</taxon>
        <taxon>fabids</taxon>
        <taxon>Fabales</taxon>
        <taxon>Fabaceae</taxon>
        <taxon>Papilionoideae</taxon>
        <taxon>50 kb inversion clade</taxon>
        <taxon>dalbergioids sensu lato</taxon>
        <taxon>Dalbergieae</taxon>
        <taxon>Pterocarpus clade</taxon>
        <taxon>Stylosanthes</taxon>
    </lineage>
</organism>
<feature type="region of interest" description="Disordered" evidence="1">
    <location>
        <begin position="49"/>
        <end position="120"/>
    </location>
</feature>
<feature type="region of interest" description="Disordered" evidence="1">
    <location>
        <begin position="1"/>
        <end position="29"/>
    </location>
</feature>
<evidence type="ECO:0000256" key="1">
    <source>
        <dbReference type="SAM" id="MobiDB-lite"/>
    </source>
</evidence>
<feature type="compositionally biased region" description="Polar residues" evidence="1">
    <location>
        <begin position="111"/>
        <end position="120"/>
    </location>
</feature>
<gene>
    <name evidence="2" type="ORF">PIB30_073554</name>
</gene>
<accession>A0ABU6ZNA0</accession>